<keyword evidence="2" id="KW-1185">Reference proteome</keyword>
<dbReference type="EMBL" id="OAPG01000004">
    <property type="protein sequence ID" value="SNX83660.1"/>
    <property type="molecule type" value="Genomic_DNA"/>
</dbReference>
<comment type="caution">
    <text evidence="1">The sequence shown here is derived from an EMBL/GenBank/DDBJ whole genome shotgun (WGS) entry which is preliminary data.</text>
</comment>
<name>A0AAJ4XJG1_9BASI</name>
<protein>
    <submittedName>
        <fullName evidence="1">Uncharacterized protein</fullName>
    </submittedName>
</protein>
<evidence type="ECO:0000313" key="1">
    <source>
        <dbReference type="EMBL" id="SNX83660.1"/>
    </source>
</evidence>
<proteinExistence type="predicted"/>
<gene>
    <name evidence="1" type="ORF">MEPE_02367</name>
</gene>
<organism evidence="1 2">
    <name type="scientific">Melanopsichium pennsylvanicum</name>
    <dbReference type="NCBI Taxonomy" id="63383"/>
    <lineage>
        <taxon>Eukaryota</taxon>
        <taxon>Fungi</taxon>
        <taxon>Dikarya</taxon>
        <taxon>Basidiomycota</taxon>
        <taxon>Ustilaginomycotina</taxon>
        <taxon>Ustilaginomycetes</taxon>
        <taxon>Ustilaginales</taxon>
        <taxon>Ustilaginaceae</taxon>
        <taxon>Melanopsichium</taxon>
    </lineage>
</organism>
<reference evidence="1" key="1">
    <citation type="submission" date="2023-10" db="EMBL/GenBank/DDBJ databases">
        <authorList>
            <person name="Guldener U."/>
        </authorList>
    </citation>
    <scope>NUCLEOTIDE SEQUENCE</scope>
    <source>
        <strain evidence="1">Mp4</strain>
    </source>
</reference>
<evidence type="ECO:0000313" key="2">
    <source>
        <dbReference type="Proteomes" id="UP001294444"/>
    </source>
</evidence>
<sequence>MTSFLCQRQSLVPTAAPQCAKTKDVKSLDAPDVAFSYFGAPVTLGPWASVLLKFKLRSLKSYGPWRYVKSNVLVSCFLKPLPDVSIMCDWSPWDEYCVDVTIRNSSGNECEIPEDGIMLTLKYER</sequence>
<dbReference type="AlphaFoldDB" id="A0AAJ4XJG1"/>
<accession>A0AAJ4XJG1</accession>
<dbReference type="Proteomes" id="UP001294444">
    <property type="component" value="Unassembled WGS sequence"/>
</dbReference>